<name>A0AB73RIN2_9BACI</name>
<accession>A0AB73RIN2</accession>
<evidence type="ECO:0000313" key="2">
    <source>
        <dbReference type="Proteomes" id="UP000220435"/>
    </source>
</evidence>
<organism evidence="1 2">
    <name type="scientific">Bacillus wiedmannii</name>
    <dbReference type="NCBI Taxonomy" id="1890302"/>
    <lineage>
        <taxon>Bacteria</taxon>
        <taxon>Bacillati</taxon>
        <taxon>Bacillota</taxon>
        <taxon>Bacilli</taxon>
        <taxon>Bacillales</taxon>
        <taxon>Bacillaceae</taxon>
        <taxon>Bacillus</taxon>
        <taxon>Bacillus cereus group</taxon>
    </lineage>
</organism>
<dbReference type="NCBIfam" id="NF041643">
    <property type="entry name" value="EAxFAS_anti"/>
    <property type="match status" value="1"/>
</dbReference>
<protein>
    <submittedName>
        <fullName evidence="1">Uncharacterized protein</fullName>
    </submittedName>
</protein>
<evidence type="ECO:0000313" key="1">
    <source>
        <dbReference type="EMBL" id="PEK26160.1"/>
    </source>
</evidence>
<dbReference type="Proteomes" id="UP000220435">
    <property type="component" value="Unassembled WGS sequence"/>
</dbReference>
<dbReference type="EMBL" id="NUFG01000005">
    <property type="protein sequence ID" value="PEK26160.1"/>
    <property type="molecule type" value="Genomic_DNA"/>
</dbReference>
<reference evidence="1 2" key="1">
    <citation type="submission" date="2017-09" db="EMBL/GenBank/DDBJ databases">
        <title>Large-scale bioinformatics analysis of Bacillus genomes uncovers conserved roles of natural products in bacterial physiology.</title>
        <authorList>
            <consortium name="Agbiome Team Llc"/>
            <person name="Bleich R.M."/>
            <person name="Kirk G.J."/>
            <person name="Santa Maria K.C."/>
            <person name="Allen S.E."/>
            <person name="Farag S."/>
            <person name="Shank E.A."/>
            <person name="Bowers A."/>
        </authorList>
    </citation>
    <scope>NUCLEOTIDE SEQUENCE [LARGE SCALE GENOMIC DNA]</scope>
    <source>
        <strain evidence="1 2">AFS000414</strain>
    </source>
</reference>
<proteinExistence type="predicted"/>
<gene>
    <name evidence="1" type="ORF">CN694_08305</name>
</gene>
<comment type="caution">
    <text evidence="1">The sequence shown here is derived from an EMBL/GenBank/DDBJ whole genome shotgun (WGS) entry which is preliminary data.</text>
</comment>
<dbReference type="AlphaFoldDB" id="A0AB73RIN2"/>
<sequence>MARSECEVDGASDLEALFASRKEAKPPNILATVAGFH</sequence>